<comment type="caution">
    <text evidence="1">The sequence shown here is derived from an EMBL/GenBank/DDBJ whole genome shotgun (WGS) entry which is preliminary data.</text>
</comment>
<organism evidence="1 2">
    <name type="scientific">Caballeronia sordidicola</name>
    <name type="common">Burkholderia sordidicola</name>
    <dbReference type="NCBI Taxonomy" id="196367"/>
    <lineage>
        <taxon>Bacteria</taxon>
        <taxon>Pseudomonadati</taxon>
        <taxon>Pseudomonadota</taxon>
        <taxon>Betaproteobacteria</taxon>
        <taxon>Burkholderiales</taxon>
        <taxon>Burkholderiaceae</taxon>
        <taxon>Caballeronia</taxon>
    </lineage>
</organism>
<accession>A0A226X2L3</accession>
<dbReference type="EMBL" id="MTHB01000096">
    <property type="protein sequence ID" value="OXC77692.1"/>
    <property type="molecule type" value="Genomic_DNA"/>
</dbReference>
<sequence>MRKPRILVSGATGEMAKAIDQVVPMPRRLFMKAARWAACRPI</sequence>
<gene>
    <name evidence="1" type="ORF">BSU04_15750</name>
</gene>
<evidence type="ECO:0000313" key="2">
    <source>
        <dbReference type="Proteomes" id="UP000214720"/>
    </source>
</evidence>
<dbReference type="AlphaFoldDB" id="A0A226X2L3"/>
<dbReference type="RefSeq" id="WP_256982768.1">
    <property type="nucleotide sequence ID" value="NZ_MTHB01000096.1"/>
</dbReference>
<proteinExistence type="predicted"/>
<dbReference type="Proteomes" id="UP000214720">
    <property type="component" value="Unassembled WGS sequence"/>
</dbReference>
<reference evidence="2" key="1">
    <citation type="submission" date="2017-01" db="EMBL/GenBank/DDBJ databases">
        <title>Genome Analysis of Deinococcus marmoris KOPRI26562.</title>
        <authorList>
            <person name="Kim J.H."/>
            <person name="Oh H.-M."/>
        </authorList>
    </citation>
    <scope>NUCLEOTIDE SEQUENCE [LARGE SCALE GENOMIC DNA]</scope>
    <source>
        <strain evidence="2">PAMC 26633</strain>
    </source>
</reference>
<name>A0A226X2L3_CABSO</name>
<protein>
    <submittedName>
        <fullName evidence="1">Uncharacterized protein</fullName>
    </submittedName>
</protein>
<evidence type="ECO:0000313" key="1">
    <source>
        <dbReference type="EMBL" id="OXC77692.1"/>
    </source>
</evidence>